<dbReference type="EMBL" id="MN740867">
    <property type="protein sequence ID" value="QHU15758.1"/>
    <property type="molecule type" value="Genomic_DNA"/>
</dbReference>
<proteinExistence type="predicted"/>
<evidence type="ECO:0000256" key="1">
    <source>
        <dbReference type="SAM" id="MobiDB-lite"/>
    </source>
</evidence>
<protein>
    <submittedName>
        <fullName evidence="2">Uncharacterized protein</fullName>
    </submittedName>
</protein>
<evidence type="ECO:0000313" key="2">
    <source>
        <dbReference type="EMBL" id="QHU15758.1"/>
    </source>
</evidence>
<reference evidence="2" key="1">
    <citation type="journal article" date="2020" name="Nature">
        <title>Giant virus diversity and host interactions through global metagenomics.</title>
        <authorList>
            <person name="Schulz F."/>
            <person name="Roux S."/>
            <person name="Paez-Espino D."/>
            <person name="Jungbluth S."/>
            <person name="Walsh D.A."/>
            <person name="Denef V.J."/>
            <person name="McMahon K.D."/>
            <person name="Konstantinidis K.T."/>
            <person name="Eloe-Fadrosh E.A."/>
            <person name="Kyrpides N.C."/>
            <person name="Woyke T."/>
        </authorList>
    </citation>
    <scope>NUCLEOTIDE SEQUENCE</scope>
    <source>
        <strain evidence="2">GVMAG-S-3300010158-109</strain>
    </source>
</reference>
<feature type="region of interest" description="Disordered" evidence="1">
    <location>
        <begin position="1"/>
        <end position="23"/>
    </location>
</feature>
<dbReference type="AlphaFoldDB" id="A0A6C0KHF2"/>
<organism evidence="2">
    <name type="scientific">viral metagenome</name>
    <dbReference type="NCBI Taxonomy" id="1070528"/>
    <lineage>
        <taxon>unclassified sequences</taxon>
        <taxon>metagenomes</taxon>
        <taxon>organismal metagenomes</taxon>
    </lineage>
</organism>
<sequence>MSEYDDDEEVFQKPWDARSNDPDEPLHKIDNWRELLLMDDNDRIIELMKQFRWKHRQNNSIGNVQIENTLKPIVTRIPHLKYKNPDMLVLGYAAYKGLEEEKRKNENDGILTTLTKYIATTDRNDKDIRSSIVRYARLIKGFSSISTSSI</sequence>
<accession>A0A6C0KHF2</accession>
<name>A0A6C0KHF2_9ZZZZ</name>